<feature type="region of interest" description="Disordered" evidence="1">
    <location>
        <begin position="1"/>
        <end position="35"/>
    </location>
</feature>
<accession>A0A382T6S6</accession>
<evidence type="ECO:0000313" key="2">
    <source>
        <dbReference type="EMBL" id="SVD17187.1"/>
    </source>
</evidence>
<dbReference type="EMBL" id="UINC01133950">
    <property type="protein sequence ID" value="SVD17187.1"/>
    <property type="molecule type" value="Genomic_DNA"/>
</dbReference>
<proteinExistence type="predicted"/>
<dbReference type="AlphaFoldDB" id="A0A382T6S6"/>
<feature type="non-terminal residue" evidence="2">
    <location>
        <position position="1"/>
    </location>
</feature>
<protein>
    <submittedName>
        <fullName evidence="2">Uncharacterized protein</fullName>
    </submittedName>
</protein>
<gene>
    <name evidence="2" type="ORF">METZ01_LOCUS370041</name>
</gene>
<feature type="non-terminal residue" evidence="2">
    <location>
        <position position="35"/>
    </location>
</feature>
<evidence type="ECO:0000256" key="1">
    <source>
        <dbReference type="SAM" id="MobiDB-lite"/>
    </source>
</evidence>
<reference evidence="2" key="1">
    <citation type="submission" date="2018-05" db="EMBL/GenBank/DDBJ databases">
        <authorList>
            <person name="Lanie J.A."/>
            <person name="Ng W.-L."/>
            <person name="Kazmierczak K.M."/>
            <person name="Andrzejewski T.M."/>
            <person name="Davidsen T.M."/>
            <person name="Wayne K.J."/>
            <person name="Tettelin H."/>
            <person name="Glass J.I."/>
            <person name="Rusch D."/>
            <person name="Podicherti R."/>
            <person name="Tsui H.-C.T."/>
            <person name="Winkler M.E."/>
        </authorList>
    </citation>
    <scope>NUCLEOTIDE SEQUENCE</scope>
</reference>
<name>A0A382T6S6_9ZZZZ</name>
<sequence>TKSWNSKTFPVIRRKTSPSQAVSPIFPERKPNAKP</sequence>
<organism evidence="2">
    <name type="scientific">marine metagenome</name>
    <dbReference type="NCBI Taxonomy" id="408172"/>
    <lineage>
        <taxon>unclassified sequences</taxon>
        <taxon>metagenomes</taxon>
        <taxon>ecological metagenomes</taxon>
    </lineage>
</organism>